<dbReference type="GO" id="GO:0004252">
    <property type="term" value="F:serine-type endopeptidase activity"/>
    <property type="evidence" value="ECO:0007669"/>
    <property type="project" value="InterPro"/>
</dbReference>
<dbReference type="Pfam" id="PF00089">
    <property type="entry name" value="Trypsin"/>
    <property type="match status" value="1"/>
</dbReference>
<evidence type="ECO:0000256" key="4">
    <source>
        <dbReference type="ARBA" id="ARBA00023157"/>
    </source>
</evidence>
<evidence type="ECO:0000256" key="1">
    <source>
        <dbReference type="ARBA" id="ARBA00022670"/>
    </source>
</evidence>
<feature type="region of interest" description="Disordered" evidence="6">
    <location>
        <begin position="145"/>
        <end position="224"/>
    </location>
</feature>
<reference evidence="8 9" key="1">
    <citation type="journal article" date="2024" name="BMC Genomics">
        <title>Genome assembly of redclaw crayfish (Cherax quadricarinatus) provides insights into its immune adaptation and hypoxia tolerance.</title>
        <authorList>
            <person name="Liu Z."/>
            <person name="Zheng J."/>
            <person name="Li H."/>
            <person name="Fang K."/>
            <person name="Wang S."/>
            <person name="He J."/>
            <person name="Zhou D."/>
            <person name="Weng S."/>
            <person name="Chi M."/>
            <person name="Gu Z."/>
            <person name="He J."/>
            <person name="Li F."/>
            <person name="Wang M."/>
        </authorList>
    </citation>
    <scope>NUCLEOTIDE SEQUENCE [LARGE SCALE GENOMIC DNA]</scope>
    <source>
        <strain evidence="8">ZL_2023a</strain>
    </source>
</reference>
<proteinExistence type="predicted"/>
<accession>A0AAW0WH00</accession>
<feature type="compositionally biased region" description="Low complexity" evidence="6">
    <location>
        <begin position="164"/>
        <end position="224"/>
    </location>
</feature>
<evidence type="ECO:0000256" key="3">
    <source>
        <dbReference type="ARBA" id="ARBA00022825"/>
    </source>
</evidence>
<keyword evidence="3 5" id="KW-0720">Serine protease</keyword>
<dbReference type="InterPro" id="IPR018114">
    <property type="entry name" value="TRYPSIN_HIS"/>
</dbReference>
<evidence type="ECO:0000256" key="5">
    <source>
        <dbReference type="RuleBase" id="RU363034"/>
    </source>
</evidence>
<feature type="region of interest" description="Disordered" evidence="6">
    <location>
        <begin position="317"/>
        <end position="542"/>
    </location>
</feature>
<dbReference type="InterPro" id="IPR009003">
    <property type="entry name" value="Peptidase_S1_PA"/>
</dbReference>
<gene>
    <name evidence="8" type="ORF">OTU49_010304</name>
</gene>
<feature type="compositionally biased region" description="Polar residues" evidence="6">
    <location>
        <begin position="647"/>
        <end position="664"/>
    </location>
</feature>
<feature type="compositionally biased region" description="Low complexity" evidence="6">
    <location>
        <begin position="320"/>
        <end position="361"/>
    </location>
</feature>
<evidence type="ECO:0000313" key="9">
    <source>
        <dbReference type="Proteomes" id="UP001445076"/>
    </source>
</evidence>
<name>A0AAW0WH00_CHEQU</name>
<keyword evidence="9" id="KW-1185">Reference proteome</keyword>
<feature type="region of interest" description="Disordered" evidence="6">
    <location>
        <begin position="608"/>
        <end position="751"/>
    </location>
</feature>
<dbReference type="InterPro" id="IPR001254">
    <property type="entry name" value="Trypsin_dom"/>
</dbReference>
<feature type="compositionally biased region" description="Polar residues" evidence="6">
    <location>
        <begin position="490"/>
        <end position="508"/>
    </location>
</feature>
<dbReference type="SMART" id="SM00020">
    <property type="entry name" value="Tryp_SPc"/>
    <property type="match status" value="1"/>
</dbReference>
<keyword evidence="4" id="KW-1015">Disulfide bond</keyword>
<protein>
    <recommendedName>
        <fullName evidence="7">Peptidase S1 domain-containing protein</fullName>
    </recommendedName>
</protein>
<evidence type="ECO:0000313" key="8">
    <source>
        <dbReference type="EMBL" id="KAK8726550.1"/>
    </source>
</evidence>
<dbReference type="PANTHER" id="PTHR24253">
    <property type="entry name" value="TRANSMEMBRANE PROTEASE SERINE"/>
    <property type="match status" value="1"/>
</dbReference>
<feature type="compositionally biased region" description="Polar residues" evidence="6">
    <location>
        <begin position="629"/>
        <end position="639"/>
    </location>
</feature>
<dbReference type="PROSITE" id="PS00135">
    <property type="entry name" value="TRYPSIN_SER"/>
    <property type="match status" value="1"/>
</dbReference>
<feature type="compositionally biased region" description="Basic and acidic residues" evidence="6">
    <location>
        <begin position="384"/>
        <end position="398"/>
    </location>
</feature>
<dbReference type="PRINTS" id="PR00722">
    <property type="entry name" value="CHYMOTRYPSIN"/>
</dbReference>
<feature type="region of interest" description="Disordered" evidence="6">
    <location>
        <begin position="237"/>
        <end position="258"/>
    </location>
</feature>
<dbReference type="InterPro" id="IPR043504">
    <property type="entry name" value="Peptidase_S1_PA_chymotrypsin"/>
</dbReference>
<dbReference type="FunFam" id="2.40.10.10:FF:000006">
    <property type="entry name" value="Serine proteinase stubble"/>
    <property type="match status" value="1"/>
</dbReference>
<feature type="compositionally biased region" description="Polar residues" evidence="6">
    <location>
        <begin position="671"/>
        <end position="681"/>
    </location>
</feature>
<dbReference type="PROSITE" id="PS00134">
    <property type="entry name" value="TRYPSIN_HIS"/>
    <property type="match status" value="1"/>
</dbReference>
<feature type="compositionally biased region" description="Polar residues" evidence="6">
    <location>
        <begin position="517"/>
        <end position="542"/>
    </location>
</feature>
<dbReference type="GO" id="GO:0006508">
    <property type="term" value="P:proteolysis"/>
    <property type="evidence" value="ECO:0007669"/>
    <property type="project" value="UniProtKB-KW"/>
</dbReference>
<evidence type="ECO:0000256" key="2">
    <source>
        <dbReference type="ARBA" id="ARBA00022801"/>
    </source>
</evidence>
<organism evidence="8 9">
    <name type="scientific">Cherax quadricarinatus</name>
    <name type="common">Australian red claw crayfish</name>
    <dbReference type="NCBI Taxonomy" id="27406"/>
    <lineage>
        <taxon>Eukaryota</taxon>
        <taxon>Metazoa</taxon>
        <taxon>Ecdysozoa</taxon>
        <taxon>Arthropoda</taxon>
        <taxon>Crustacea</taxon>
        <taxon>Multicrustacea</taxon>
        <taxon>Malacostraca</taxon>
        <taxon>Eumalacostraca</taxon>
        <taxon>Eucarida</taxon>
        <taxon>Decapoda</taxon>
        <taxon>Pleocyemata</taxon>
        <taxon>Astacidea</taxon>
        <taxon>Parastacoidea</taxon>
        <taxon>Parastacidae</taxon>
        <taxon>Cherax</taxon>
    </lineage>
</organism>
<feature type="compositionally biased region" description="Low complexity" evidence="6">
    <location>
        <begin position="425"/>
        <end position="442"/>
    </location>
</feature>
<feature type="compositionally biased region" description="Polar residues" evidence="6">
    <location>
        <begin position="145"/>
        <end position="159"/>
    </location>
</feature>
<dbReference type="AlphaFoldDB" id="A0AAW0WH00"/>
<feature type="compositionally biased region" description="Polar residues" evidence="6">
    <location>
        <begin position="608"/>
        <end position="617"/>
    </location>
</feature>
<feature type="compositionally biased region" description="Polar residues" evidence="6">
    <location>
        <begin position="373"/>
        <end position="383"/>
    </location>
</feature>
<dbReference type="PANTHER" id="PTHR24253:SF88">
    <property type="entry name" value="NOTOPLEURAL, ISOFORM A"/>
    <property type="match status" value="1"/>
</dbReference>
<dbReference type="InterPro" id="IPR033116">
    <property type="entry name" value="TRYPSIN_SER"/>
</dbReference>
<dbReference type="CDD" id="cd00190">
    <property type="entry name" value="Tryp_SPc"/>
    <property type="match status" value="1"/>
</dbReference>
<dbReference type="Proteomes" id="UP001445076">
    <property type="component" value="Unassembled WGS sequence"/>
</dbReference>
<comment type="caution">
    <text evidence="8">The sequence shown here is derived from an EMBL/GenBank/DDBJ whole genome shotgun (WGS) entry which is preliminary data.</text>
</comment>
<keyword evidence="2 5" id="KW-0378">Hydrolase</keyword>
<dbReference type="InterPro" id="IPR001314">
    <property type="entry name" value="Peptidase_S1A"/>
</dbReference>
<dbReference type="SUPFAM" id="SSF50494">
    <property type="entry name" value="Trypsin-like serine proteases"/>
    <property type="match status" value="1"/>
</dbReference>
<keyword evidence="1 5" id="KW-0645">Protease</keyword>
<feature type="compositionally biased region" description="Basic and acidic residues" evidence="6">
    <location>
        <begin position="724"/>
        <end position="734"/>
    </location>
</feature>
<sequence length="1187" mass="124047">MLPWAECWRRQATALVVFVLVSLTTAHPFLYLRGSRYGYGRNIRPLPCTDKKINEAGVCMFAWDCKEANGTHLGTCIDRFYFGSCCKLQSAEAPPSEITNEIPSSGSPMIPGFVPATKPETIKPGPAGSAPGLVSGQVSTVVATTSGQTEATPGTTGSPLEQAGTTLGQTGTTAETGTTVETNGTTVGTTGSTLSQTGTTGSSITTAGTTGATAGTTGPSITTAGTTGIVVELPGTTGITAGSTGTTVGTTGTTAGTTGITAGTTGNTVGISITTAGTTGITVGQTETTVGPTGTNDGISITSAGNTGITVGTVVNQPETTAGTPVGTTTTGSTAGATETTLGPTDTTEGHTAATDHTGTTIDGPTGQAGITEEQTGTNSTYTEEVHPSIEATERPGSTEESVTSMEPTRLQLPTGVVVGGTEGGLSDQEQTTETTSSSSTIDEGETQTLRPADEEQTSSDEPSTATEASVAVDPEPTHTEVTHPGVTVQGDTETPNDAGSTTGSSATPLDGEVTLPHSQPTLPNLQSATPISAPATESTGLQESTMLPTTVFSEGDDVTEVETTSGSINVEDKTTPVPEVVTTKLPVTGFPEPATTLVGTSQEVETTIDPNFSPASASPEPDDATEIISGTTLPSSTKPTDEPESAITTLPQEGLDQSISPASVTPRPGTVSSPESTTLLPSGHFPVIFPGWETTEEPFPTDTSDRTTDQPEAAHSTPSVSEETDKASNKPDIVETTLSPGGVATDKPESVTEKPVSVNVTFKPSVVVMEKPVGGGVISIGPGIVEVTEKPVTEESTVKPTIVELTEKPVTEESTVKPTIVELTEKPVTEESTVKPTIVELTEKPVTEESTVKPTIVELTEKPVTEESTVKPTIVELTEKPVSVDVAVNPAIEITEKPVSGNVTVKPDILNATTTEGFVDEFLVKLNTSNYKDICGVPVYPTGRIVGGNEATFGEWPWQVSLRQWRQVTFLHKCGAALLNENWAITAAHCVENVQPEQLLLRLGEFDLERSDEPYPFAERKVQIIATHPKFDARTFEFDLALLRFYEPVSFLPNIIPICVPQDDYSFLNNTGYVTGWGRLYEDGPLPSVLQKVPVPVITNKECEDMYRAAGYVEHIPNIFICAGYERGKRDSCEGDSGGPLVIQRNGVWNLAGVISWGIGCALPNQPGVYTRISEFREWIEKIIVF</sequence>
<feature type="domain" description="Peptidase S1" evidence="7">
    <location>
        <begin position="946"/>
        <end position="1186"/>
    </location>
</feature>
<evidence type="ECO:0000259" key="7">
    <source>
        <dbReference type="PROSITE" id="PS50240"/>
    </source>
</evidence>
<evidence type="ECO:0000256" key="6">
    <source>
        <dbReference type="SAM" id="MobiDB-lite"/>
    </source>
</evidence>
<dbReference type="PROSITE" id="PS50240">
    <property type="entry name" value="TRYPSIN_DOM"/>
    <property type="match status" value="1"/>
</dbReference>
<dbReference type="Gene3D" id="2.40.10.10">
    <property type="entry name" value="Trypsin-like serine proteases"/>
    <property type="match status" value="1"/>
</dbReference>
<dbReference type="EMBL" id="JARKIK010000079">
    <property type="protein sequence ID" value="KAK8726550.1"/>
    <property type="molecule type" value="Genomic_DNA"/>
</dbReference>